<name>A0A0V1HXN5_TRIPS</name>
<protein>
    <submittedName>
        <fullName evidence="1">Uncharacterized protein</fullName>
    </submittedName>
</protein>
<accession>A0A0V1HXN5</accession>
<organism evidence="1 2">
    <name type="scientific">Trichinella pseudospiralis</name>
    <name type="common">Parasitic roundworm</name>
    <dbReference type="NCBI Taxonomy" id="6337"/>
    <lineage>
        <taxon>Eukaryota</taxon>
        <taxon>Metazoa</taxon>
        <taxon>Ecdysozoa</taxon>
        <taxon>Nematoda</taxon>
        <taxon>Enoplea</taxon>
        <taxon>Dorylaimia</taxon>
        <taxon>Trichinellida</taxon>
        <taxon>Trichinellidae</taxon>
        <taxon>Trichinella</taxon>
    </lineage>
</organism>
<comment type="caution">
    <text evidence="1">The sequence shown here is derived from an EMBL/GenBank/DDBJ whole genome shotgun (WGS) entry which is preliminary data.</text>
</comment>
<proteinExistence type="predicted"/>
<dbReference type="AlphaFoldDB" id="A0A0V1HXN5"/>
<keyword evidence="2" id="KW-1185">Reference proteome</keyword>
<gene>
    <name evidence="1" type="ORF">T4B_14973</name>
</gene>
<dbReference type="EMBL" id="JYDS01000315">
    <property type="protein sequence ID" value="KRZ14967.1"/>
    <property type="molecule type" value="Genomic_DNA"/>
</dbReference>
<sequence>MQIYYQVLFLKEAFLELQCPCKQKRNYFIFNKSNDSQCKNCRPINMADKKKKAPSAAALFKNAQRTLCSAASFNAAQLRRE</sequence>
<evidence type="ECO:0000313" key="2">
    <source>
        <dbReference type="Proteomes" id="UP000054805"/>
    </source>
</evidence>
<evidence type="ECO:0000313" key="1">
    <source>
        <dbReference type="EMBL" id="KRZ14967.1"/>
    </source>
</evidence>
<reference evidence="1 2" key="1">
    <citation type="submission" date="2015-01" db="EMBL/GenBank/DDBJ databases">
        <title>Evolution of Trichinella species and genotypes.</title>
        <authorList>
            <person name="Korhonen P.K."/>
            <person name="Edoardo P."/>
            <person name="Giuseppe L.R."/>
            <person name="Gasser R.B."/>
        </authorList>
    </citation>
    <scope>NUCLEOTIDE SEQUENCE [LARGE SCALE GENOMIC DNA]</scope>
    <source>
        <strain evidence="1">ISS588</strain>
    </source>
</reference>
<dbReference type="Proteomes" id="UP000054805">
    <property type="component" value="Unassembled WGS sequence"/>
</dbReference>